<name>A0AA47EFM8_9CLOT</name>
<proteinExistence type="predicted"/>
<dbReference type="EMBL" id="CP086239">
    <property type="protein sequence ID" value="WAG59324.1"/>
    <property type="molecule type" value="Genomic_DNA"/>
</dbReference>
<sequence length="429" mass="48770">MKKIRSGQAYLYRDGGIRSTVFDIRMKDKVRGDLLRRALDKAMERYPYLTSKLVEKNGDYYIAHNLLPVILAKTDKFRALGSMKVNYNLIDVTYKDKKICVAFHHALCDGRGIMPFIKTLLYYYCCAKYNKTFDATGIRLAGETLLAGETMEPFGDSKYDIGNIPMPEVVKDGYALPENANEVSNYYRYEININRDKFMAFAKENNATPAILVALLASKSIKKLHPGVDKPIVCSMASDMRKELGLENTHKNCVSSLYLPYTEAAEKLSLNEQATMYRNIIKQQRQSDVVKSAANNQIGLSDKLDQLETLSEKKQMLSFFNDFCINTFVISYAGQLQLGECEKYVDSMHLYSSGTKGLILNMLSAGDYITVDLLQSFESEQFASEFMHSLEEIGLEYNSSQRIDFKTTQDKTFVTGGRQAEKYYGKFEN</sequence>
<dbReference type="AlphaFoldDB" id="A0AA47EFM8"/>
<dbReference type="RefSeq" id="WP_216124973.1">
    <property type="nucleotide sequence ID" value="NZ_CP086239.1"/>
</dbReference>
<organism evidence="1 2">
    <name type="scientific">Clostridium estertheticum</name>
    <dbReference type="NCBI Taxonomy" id="238834"/>
    <lineage>
        <taxon>Bacteria</taxon>
        <taxon>Bacillati</taxon>
        <taxon>Bacillota</taxon>
        <taxon>Clostridia</taxon>
        <taxon>Eubacteriales</taxon>
        <taxon>Clostridiaceae</taxon>
        <taxon>Clostridium</taxon>
    </lineage>
</organism>
<dbReference type="Proteomes" id="UP001164733">
    <property type="component" value="Chromosome"/>
</dbReference>
<reference evidence="1" key="1">
    <citation type="submission" date="2021-11" db="EMBL/GenBank/DDBJ databases">
        <title>Clostridia strains as spoilage organisms.</title>
        <authorList>
            <person name="Wambui J."/>
            <person name="Stevens M.J.A."/>
            <person name="Stephan R."/>
        </authorList>
    </citation>
    <scope>NUCLEOTIDE SEQUENCE</scope>
    <source>
        <strain evidence="1">CF009</strain>
    </source>
</reference>
<accession>A0AA47EFM8</accession>
<evidence type="ECO:0000313" key="1">
    <source>
        <dbReference type="EMBL" id="WAG59324.1"/>
    </source>
</evidence>
<evidence type="ECO:0008006" key="3">
    <source>
        <dbReference type="Google" id="ProtNLM"/>
    </source>
</evidence>
<gene>
    <name evidence="1" type="ORF">LL038_16985</name>
</gene>
<protein>
    <recommendedName>
        <fullName evidence="3">Condensation domain-containing protein</fullName>
    </recommendedName>
</protein>
<evidence type="ECO:0000313" key="2">
    <source>
        <dbReference type="Proteomes" id="UP001164733"/>
    </source>
</evidence>